<organism evidence="12 13">
    <name type="scientific">Xaviernesmea oryzae</name>
    <dbReference type="NCBI Taxonomy" id="464029"/>
    <lineage>
        <taxon>Bacteria</taxon>
        <taxon>Pseudomonadati</taxon>
        <taxon>Pseudomonadota</taxon>
        <taxon>Alphaproteobacteria</taxon>
        <taxon>Hyphomicrobiales</taxon>
        <taxon>Rhizobiaceae</taxon>
        <taxon>Rhizobium/Agrobacterium group</taxon>
        <taxon>Xaviernesmea</taxon>
    </lineage>
</organism>
<evidence type="ECO:0000256" key="11">
    <source>
        <dbReference type="SAM" id="MobiDB-lite"/>
    </source>
</evidence>
<evidence type="ECO:0000256" key="3">
    <source>
        <dbReference type="ARBA" id="ARBA00012560"/>
    </source>
</evidence>
<dbReference type="EMBL" id="MKIP01000033">
    <property type="protein sequence ID" value="OLP61222.1"/>
    <property type="molecule type" value="Genomic_DNA"/>
</dbReference>
<evidence type="ECO:0000256" key="8">
    <source>
        <dbReference type="ARBA" id="ARBA00031423"/>
    </source>
</evidence>
<protein>
    <recommendedName>
        <fullName evidence="4 10">4-alpha-glucanotransferase</fullName>
        <ecNumber evidence="3 10">2.4.1.25</ecNumber>
    </recommendedName>
    <alternativeName>
        <fullName evidence="8 10">Amylomaltase</fullName>
    </alternativeName>
    <alternativeName>
        <fullName evidence="9 10">Disproportionating enzyme</fullName>
    </alternativeName>
</protein>
<dbReference type="EC" id="2.4.1.25" evidence="3 10"/>
<gene>
    <name evidence="12" type="ORF">BJF93_20740</name>
</gene>
<evidence type="ECO:0000256" key="4">
    <source>
        <dbReference type="ARBA" id="ARBA00020295"/>
    </source>
</evidence>
<dbReference type="PANTHER" id="PTHR32438">
    <property type="entry name" value="4-ALPHA-GLUCANOTRANSFERASE DPE1, CHLOROPLASTIC/AMYLOPLASTIC"/>
    <property type="match status" value="1"/>
</dbReference>
<dbReference type="NCBIfam" id="TIGR00217">
    <property type="entry name" value="malQ"/>
    <property type="match status" value="1"/>
</dbReference>
<dbReference type="GO" id="GO:0004134">
    <property type="term" value="F:4-alpha-glucanotransferase activity"/>
    <property type="evidence" value="ECO:0007669"/>
    <property type="project" value="UniProtKB-EC"/>
</dbReference>
<comment type="catalytic activity">
    <reaction evidence="1 10">
        <text>Transfers a segment of a (1-&gt;4)-alpha-D-glucan to a new position in an acceptor, which may be glucose or a (1-&gt;4)-alpha-D-glucan.</text>
        <dbReference type="EC" id="2.4.1.25"/>
    </reaction>
</comment>
<evidence type="ECO:0000256" key="9">
    <source>
        <dbReference type="ARBA" id="ARBA00031501"/>
    </source>
</evidence>
<evidence type="ECO:0000256" key="2">
    <source>
        <dbReference type="ARBA" id="ARBA00005684"/>
    </source>
</evidence>
<dbReference type="InterPro" id="IPR003385">
    <property type="entry name" value="Glyco_hydro_77"/>
</dbReference>
<dbReference type="SUPFAM" id="SSF51445">
    <property type="entry name" value="(Trans)glycosidases"/>
    <property type="match status" value="1"/>
</dbReference>
<keyword evidence="5 10" id="KW-0328">Glycosyltransferase</keyword>
<dbReference type="GO" id="GO:0005975">
    <property type="term" value="P:carbohydrate metabolic process"/>
    <property type="evidence" value="ECO:0007669"/>
    <property type="project" value="InterPro"/>
</dbReference>
<evidence type="ECO:0000256" key="6">
    <source>
        <dbReference type="ARBA" id="ARBA00022679"/>
    </source>
</evidence>
<comment type="similarity">
    <text evidence="2 10">Belongs to the disproportionating enzyme family.</text>
</comment>
<accession>A0A1Q9AZS0</accession>
<evidence type="ECO:0000256" key="5">
    <source>
        <dbReference type="ARBA" id="ARBA00022676"/>
    </source>
</evidence>
<evidence type="ECO:0000256" key="10">
    <source>
        <dbReference type="RuleBase" id="RU361207"/>
    </source>
</evidence>
<dbReference type="PANTHER" id="PTHR32438:SF5">
    <property type="entry name" value="4-ALPHA-GLUCANOTRANSFERASE DPE1, CHLOROPLASTIC_AMYLOPLASTIC"/>
    <property type="match status" value="1"/>
</dbReference>
<keyword evidence="6 10" id="KW-0808">Transferase</keyword>
<dbReference type="OrthoDB" id="9763489at2"/>
<dbReference type="Proteomes" id="UP000186364">
    <property type="component" value="Unassembled WGS sequence"/>
</dbReference>
<keyword evidence="13" id="KW-1185">Reference proteome</keyword>
<comment type="caution">
    <text evidence="12">The sequence shown here is derived from an EMBL/GenBank/DDBJ whole genome shotgun (WGS) entry which is preliminary data.</text>
</comment>
<evidence type="ECO:0000313" key="12">
    <source>
        <dbReference type="EMBL" id="OLP61222.1"/>
    </source>
</evidence>
<sequence length="630" mass="68879">MTADPLDTLARRHGILLTRPTPEGPEEPISQETKRLILDALQAGDRVSEKQAPAGSRGARKPAQAASGCYLPSFLDEATVWGLSLQLYELRSARNAGIGDFEDLRTVIDLAAGLGADFIGLNPLHAPFLADPDRSSPYEPSNRQFLNPLYIALDRVPGFEAHEALEKTLARLRESQLVDYAGVAAAKLERLRAIYSENGMDGASAERFEAFLLERGEPLRRHALFEAISADMARQGLDTGWHGWPEALRQPDSPAVEAFAREQAEAVRFHQWLQFLAHEQLQAAVEHARAAGLRIGLYLDLAVGEALDGSATWSEQQAYAATATIGSPPDPMALKGQDWHLAALLPAKIAVGPSSPYERMVAAAMRYAGAIRIDHAAALRRLFLVPIEASPEEGAYVLYPQEALLAILARRSHEHRCLVIGEDLGVLPDGLREDLMRARILSYRILSYERNDSGFIPPADYPRLALACISTHDHQTLDGWWRGADIRARKTFGIVSAKATKEHIATRVDERRDLAEVLEETGLAAPENPAVERLDDEATETLIVNAHRLIARTPALLAAVRLADLTREPKPTNIPGTSEDYPNWRPKLSVPVDALADLALLQKVGEAMREERAQGSQPAAPEGSSPATAD</sequence>
<keyword evidence="7 10" id="KW-0119">Carbohydrate metabolism</keyword>
<dbReference type="RefSeq" id="WP_075626609.1">
    <property type="nucleotide sequence ID" value="NZ_FOAM01000009.1"/>
</dbReference>
<dbReference type="AlphaFoldDB" id="A0A1Q9AZS0"/>
<feature type="region of interest" description="Disordered" evidence="11">
    <location>
        <begin position="606"/>
        <end position="630"/>
    </location>
</feature>
<name>A0A1Q9AZS0_9HYPH</name>
<reference evidence="12 13" key="1">
    <citation type="submission" date="2016-09" db="EMBL/GenBank/DDBJ databases">
        <title>Rhizobium sp. nov., a novel species isolated from the rice rhizosphere.</title>
        <authorList>
            <person name="Zhao J."/>
            <person name="Zhang X."/>
        </authorList>
    </citation>
    <scope>NUCLEOTIDE SEQUENCE [LARGE SCALE GENOMIC DNA]</scope>
    <source>
        <strain evidence="12 13">1.7048</strain>
    </source>
</reference>
<evidence type="ECO:0000256" key="7">
    <source>
        <dbReference type="ARBA" id="ARBA00023277"/>
    </source>
</evidence>
<proteinExistence type="inferred from homology"/>
<evidence type="ECO:0000256" key="1">
    <source>
        <dbReference type="ARBA" id="ARBA00000439"/>
    </source>
</evidence>
<dbReference type="InterPro" id="IPR017853">
    <property type="entry name" value="GH"/>
</dbReference>
<dbReference type="Pfam" id="PF02446">
    <property type="entry name" value="Glyco_hydro_77"/>
    <property type="match status" value="1"/>
</dbReference>
<dbReference type="Gene3D" id="3.20.20.80">
    <property type="entry name" value="Glycosidases"/>
    <property type="match status" value="1"/>
</dbReference>
<evidence type="ECO:0000313" key="13">
    <source>
        <dbReference type="Proteomes" id="UP000186364"/>
    </source>
</evidence>